<evidence type="ECO:0000256" key="8">
    <source>
        <dbReference type="ARBA" id="ARBA00022967"/>
    </source>
</evidence>
<keyword evidence="9" id="KW-0472">Membrane</keyword>
<evidence type="ECO:0000256" key="1">
    <source>
        <dbReference type="ARBA" id="ARBA00004202"/>
    </source>
</evidence>
<dbReference type="InterPro" id="IPR050107">
    <property type="entry name" value="ABC_carbohydrate_import_ATPase"/>
</dbReference>
<dbReference type="SUPFAM" id="SSF52540">
    <property type="entry name" value="P-loop containing nucleoside triphosphate hydrolases"/>
    <property type="match status" value="2"/>
</dbReference>
<name>A0A212RXG0_9PROT</name>
<dbReference type="PANTHER" id="PTHR43790">
    <property type="entry name" value="CARBOHYDRATE TRANSPORT ATP-BINDING PROTEIN MG119-RELATED"/>
    <property type="match status" value="1"/>
</dbReference>
<dbReference type="GO" id="GO:0005524">
    <property type="term" value="F:ATP binding"/>
    <property type="evidence" value="ECO:0007669"/>
    <property type="project" value="UniProtKB-KW"/>
</dbReference>
<evidence type="ECO:0000256" key="2">
    <source>
        <dbReference type="ARBA" id="ARBA00022448"/>
    </source>
</evidence>
<gene>
    <name evidence="11" type="ORF">SAMN07250955_11671</name>
</gene>
<evidence type="ECO:0000313" key="12">
    <source>
        <dbReference type="Proteomes" id="UP000197065"/>
    </source>
</evidence>
<dbReference type="InterPro" id="IPR003439">
    <property type="entry name" value="ABC_transporter-like_ATP-bd"/>
</dbReference>
<dbReference type="Gene3D" id="3.40.50.300">
    <property type="entry name" value="P-loop containing nucleotide triphosphate hydrolases"/>
    <property type="match status" value="2"/>
</dbReference>
<evidence type="ECO:0000256" key="3">
    <source>
        <dbReference type="ARBA" id="ARBA00022475"/>
    </source>
</evidence>
<keyword evidence="7 11" id="KW-0067">ATP-binding</keyword>
<dbReference type="RefSeq" id="WP_088562748.1">
    <property type="nucleotide sequence ID" value="NZ_FYEH01000016.1"/>
</dbReference>
<feature type="domain" description="ABC transporter" evidence="10">
    <location>
        <begin position="6"/>
        <end position="242"/>
    </location>
</feature>
<evidence type="ECO:0000259" key="10">
    <source>
        <dbReference type="PROSITE" id="PS50893"/>
    </source>
</evidence>
<dbReference type="InterPro" id="IPR003593">
    <property type="entry name" value="AAA+_ATPase"/>
</dbReference>
<evidence type="ECO:0000256" key="7">
    <source>
        <dbReference type="ARBA" id="ARBA00022840"/>
    </source>
</evidence>
<comment type="subcellular location">
    <subcellularLocation>
        <location evidence="1">Cell membrane</location>
        <topology evidence="1">Peripheral membrane protein</topology>
    </subcellularLocation>
</comment>
<evidence type="ECO:0000256" key="9">
    <source>
        <dbReference type="ARBA" id="ARBA00023136"/>
    </source>
</evidence>
<dbReference type="EMBL" id="FYEH01000016">
    <property type="protein sequence ID" value="SNB77385.1"/>
    <property type="molecule type" value="Genomic_DNA"/>
</dbReference>
<accession>A0A212RXG0</accession>
<organism evidence="11 12">
    <name type="scientific">Arboricoccus pini</name>
    <dbReference type="NCBI Taxonomy" id="1963835"/>
    <lineage>
        <taxon>Bacteria</taxon>
        <taxon>Pseudomonadati</taxon>
        <taxon>Pseudomonadota</taxon>
        <taxon>Alphaproteobacteria</taxon>
        <taxon>Geminicoccales</taxon>
        <taxon>Geminicoccaceae</taxon>
        <taxon>Arboricoccus</taxon>
    </lineage>
</organism>
<feature type="domain" description="ABC transporter" evidence="10">
    <location>
        <begin position="254"/>
        <end position="494"/>
    </location>
</feature>
<dbReference type="Pfam" id="PF00005">
    <property type="entry name" value="ABC_tran"/>
    <property type="match status" value="2"/>
</dbReference>
<sequence length="495" mass="53115">MTEAILTLESVTKSFAGVHALTHGALELRAGEVTALIGENGAGKSTLVKILTGVYRPDGGTIRLRGQPVAVTSAAHARSLGITAIHQEAVVFDDLTVAENIFIEDRPRTRLGAVDWALMATRSRAILKELESDLDPTTPMRQLSVAQKHLVQIARALSVDARVVIMDEPTAALSHREIEDLLAIVRRLRAEGRAILFISHKFDEIEAIADSYAVFRDGAAVGAGRLAQTSRDELVALMVGRPVGQVFPKTEAKIGPPVLEAQGLTRLPEFEGIDFTLRRGEILGIYGLVGSGRSEMARAIFGVSQLGAGHLLLDGQAVRFAHPGQAIKAGIAYVPEDRQSQGAVLTLPIFQNVTLARLGHYAKAGFLSGRKERKTASILAQAMQLKAASLDQNVEELSGGNQQKVVIAKWLATDPKVLILDEPTKGIDVGSKAAVHRFMGALVRQGLAILMISSELPEVMGMADRILVMRRGRSVGLFERATATPETIIRAATDA</sequence>
<keyword evidence="4" id="KW-0762">Sugar transport</keyword>
<keyword evidence="8" id="KW-1278">Translocase</keyword>
<evidence type="ECO:0000256" key="6">
    <source>
        <dbReference type="ARBA" id="ARBA00022741"/>
    </source>
</evidence>
<dbReference type="SMART" id="SM00382">
    <property type="entry name" value="AAA"/>
    <property type="match status" value="2"/>
</dbReference>
<protein>
    <submittedName>
        <fullName evidence="11">Rhamnose ABC transporter ATP-binding protein</fullName>
    </submittedName>
</protein>
<dbReference type="PROSITE" id="PS50893">
    <property type="entry name" value="ABC_TRANSPORTER_2"/>
    <property type="match status" value="2"/>
</dbReference>
<dbReference type="Proteomes" id="UP000197065">
    <property type="component" value="Unassembled WGS sequence"/>
</dbReference>
<dbReference type="CDD" id="cd03215">
    <property type="entry name" value="ABC_Carb_Monos_II"/>
    <property type="match status" value="1"/>
</dbReference>
<dbReference type="InterPro" id="IPR017871">
    <property type="entry name" value="ABC_transporter-like_CS"/>
</dbReference>
<reference evidence="11 12" key="1">
    <citation type="submission" date="2017-06" db="EMBL/GenBank/DDBJ databases">
        <authorList>
            <person name="Kim H.J."/>
            <person name="Triplett B.A."/>
        </authorList>
    </citation>
    <scope>NUCLEOTIDE SEQUENCE [LARGE SCALE GENOMIC DNA]</scope>
    <source>
        <strain evidence="11 12">B29T1</strain>
    </source>
</reference>
<dbReference type="PROSITE" id="PS00211">
    <property type="entry name" value="ABC_TRANSPORTER_1"/>
    <property type="match status" value="1"/>
</dbReference>
<keyword evidence="12" id="KW-1185">Reference proteome</keyword>
<evidence type="ECO:0000313" key="11">
    <source>
        <dbReference type="EMBL" id="SNB77385.1"/>
    </source>
</evidence>
<dbReference type="CDD" id="cd03216">
    <property type="entry name" value="ABC_Carb_Monos_I"/>
    <property type="match status" value="1"/>
</dbReference>
<keyword evidence="6" id="KW-0547">Nucleotide-binding</keyword>
<dbReference type="PANTHER" id="PTHR43790:SF3">
    <property type="entry name" value="D-ALLOSE IMPORT ATP-BINDING PROTEIN ALSA-RELATED"/>
    <property type="match status" value="1"/>
</dbReference>
<proteinExistence type="predicted"/>
<keyword evidence="2" id="KW-0813">Transport</keyword>
<dbReference type="AlphaFoldDB" id="A0A212RXG0"/>
<keyword evidence="3" id="KW-1003">Cell membrane</keyword>
<dbReference type="InterPro" id="IPR027417">
    <property type="entry name" value="P-loop_NTPase"/>
</dbReference>
<dbReference type="FunFam" id="3.40.50.300:FF:000127">
    <property type="entry name" value="Ribose import ATP-binding protein RbsA"/>
    <property type="match status" value="1"/>
</dbReference>
<evidence type="ECO:0000256" key="4">
    <source>
        <dbReference type="ARBA" id="ARBA00022597"/>
    </source>
</evidence>
<dbReference type="GO" id="GO:0016887">
    <property type="term" value="F:ATP hydrolysis activity"/>
    <property type="evidence" value="ECO:0007669"/>
    <property type="project" value="InterPro"/>
</dbReference>
<keyword evidence="5" id="KW-0677">Repeat</keyword>
<evidence type="ECO:0000256" key="5">
    <source>
        <dbReference type="ARBA" id="ARBA00022737"/>
    </source>
</evidence>
<dbReference type="GO" id="GO:0005886">
    <property type="term" value="C:plasma membrane"/>
    <property type="evidence" value="ECO:0007669"/>
    <property type="project" value="UniProtKB-SubCell"/>
</dbReference>
<dbReference type="OrthoDB" id="7283113at2"/>